<dbReference type="OrthoDB" id="27237at2759"/>
<dbReference type="EMBL" id="KZ308363">
    <property type="protein sequence ID" value="KAG8228200.1"/>
    <property type="molecule type" value="Genomic_DNA"/>
</dbReference>
<dbReference type="PANTHER" id="PTHR13060:SF0">
    <property type="entry name" value="PROTEIN ECDYSONELESS HOMOLOG"/>
    <property type="match status" value="1"/>
</dbReference>
<accession>A0A8K0NXL2</accession>
<protein>
    <submittedName>
        <fullName evidence="2">Uncharacterized protein</fullName>
    </submittedName>
</protein>
<feature type="compositionally biased region" description="Low complexity" evidence="1">
    <location>
        <begin position="390"/>
        <end position="400"/>
    </location>
</feature>
<dbReference type="InterPro" id="IPR010770">
    <property type="entry name" value="Ecd"/>
</dbReference>
<gene>
    <name evidence="2" type="ORF">J437_LFUL004325</name>
</gene>
<reference evidence="2" key="2">
    <citation type="submission" date="2017-10" db="EMBL/GenBank/DDBJ databases">
        <title>Ladona fulva Genome sequencing and assembly.</title>
        <authorList>
            <person name="Murali S."/>
            <person name="Richards S."/>
            <person name="Bandaranaike D."/>
            <person name="Bellair M."/>
            <person name="Blankenburg K."/>
            <person name="Chao H."/>
            <person name="Dinh H."/>
            <person name="Doddapaneni H."/>
            <person name="Dugan-Rocha S."/>
            <person name="Elkadiri S."/>
            <person name="Gnanaolivu R."/>
            <person name="Hernandez B."/>
            <person name="Skinner E."/>
            <person name="Javaid M."/>
            <person name="Lee S."/>
            <person name="Li M."/>
            <person name="Ming W."/>
            <person name="Munidasa M."/>
            <person name="Muniz J."/>
            <person name="Nguyen L."/>
            <person name="Hughes D."/>
            <person name="Osuji N."/>
            <person name="Pu L.-L."/>
            <person name="Puazo M."/>
            <person name="Qu C."/>
            <person name="Quiroz J."/>
            <person name="Raj R."/>
            <person name="Weissenberger G."/>
            <person name="Xin Y."/>
            <person name="Zou X."/>
            <person name="Han Y."/>
            <person name="Worley K."/>
            <person name="Muzny D."/>
            <person name="Gibbs R."/>
        </authorList>
    </citation>
    <scope>NUCLEOTIDE SEQUENCE</scope>
    <source>
        <strain evidence="2">Sampled in the wild</strain>
    </source>
</reference>
<reference evidence="2" key="1">
    <citation type="submission" date="2013-04" db="EMBL/GenBank/DDBJ databases">
        <authorList>
            <person name="Qu J."/>
            <person name="Murali S.C."/>
            <person name="Bandaranaike D."/>
            <person name="Bellair M."/>
            <person name="Blankenburg K."/>
            <person name="Chao H."/>
            <person name="Dinh H."/>
            <person name="Doddapaneni H."/>
            <person name="Downs B."/>
            <person name="Dugan-Rocha S."/>
            <person name="Elkadiri S."/>
            <person name="Gnanaolivu R.D."/>
            <person name="Hernandez B."/>
            <person name="Javaid M."/>
            <person name="Jayaseelan J.C."/>
            <person name="Lee S."/>
            <person name="Li M."/>
            <person name="Ming W."/>
            <person name="Munidasa M."/>
            <person name="Muniz J."/>
            <person name="Nguyen L."/>
            <person name="Ongeri F."/>
            <person name="Osuji N."/>
            <person name="Pu L.-L."/>
            <person name="Puazo M."/>
            <person name="Qu C."/>
            <person name="Quiroz J."/>
            <person name="Raj R."/>
            <person name="Weissenberger G."/>
            <person name="Xin Y."/>
            <person name="Zou X."/>
            <person name="Han Y."/>
            <person name="Richards S."/>
            <person name="Worley K."/>
            <person name="Muzny D."/>
            <person name="Gibbs R."/>
        </authorList>
    </citation>
    <scope>NUCLEOTIDE SEQUENCE</scope>
    <source>
        <strain evidence="2">Sampled in the wild</strain>
    </source>
</reference>
<sequence length="554" mass="60748">MVYLYAGALHLVGMGLGEKEGRLQVPEGISCVRGNPKATIASDLIQTAVKKLIQGYPEKAIQSIHHAHAKVPIGVAALLQENPSLIAPAVTAFCQKDPTDLKACRAMRYFPPENCVMRRIALTRFQYALLMHQQFTPDRRTGWVLPPPLHPDRSKHMLGIKLACGFEILVAHAKSLPSPCSSDPEVLDGETKDGGIIADPTWKLYLANLEKNGYFEGLLEGSKEHSRKLKEAYQFFMAAISEKNGSNLNGRGCRPSSGSEILSLLKSLDIEEDVLRREESKLEPPDDDAWLEISSEELDAMLDERYGVQKKLTVGMDTDPSSISARMNEFLEHVSGIEGAEFPRCNDDVAGEASTTAPSSNKVDFDADAFSCAVKGIVDLIIPEDNWDLESSNSESGMSSYEDEGVGTSRRKKNGVQKSKIQEYMEQMDKELAETTLAESFIKAPPRKKKLAKAVRRIVIDNLLELFCCKEMPIEVQLDQKEAVKDEVNGKSLNEGEDGFDDVEDFCPVDVDVTALHGVLESMRIQGGGPGPASNLLGPMGVRPDVASAGQEQQ</sequence>
<evidence type="ECO:0000313" key="3">
    <source>
        <dbReference type="Proteomes" id="UP000792457"/>
    </source>
</evidence>
<dbReference type="PANTHER" id="PTHR13060">
    <property type="entry name" value="SGT1 PROTEIN HSGT1 SUPPRESSOR OF GCR2"/>
    <property type="match status" value="1"/>
</dbReference>
<evidence type="ECO:0000256" key="1">
    <source>
        <dbReference type="SAM" id="MobiDB-lite"/>
    </source>
</evidence>
<dbReference type="Pfam" id="PF07093">
    <property type="entry name" value="SGT1"/>
    <property type="match status" value="1"/>
</dbReference>
<dbReference type="AlphaFoldDB" id="A0A8K0NXL2"/>
<feature type="region of interest" description="Disordered" evidence="1">
    <location>
        <begin position="527"/>
        <end position="554"/>
    </location>
</feature>
<organism evidence="2 3">
    <name type="scientific">Ladona fulva</name>
    <name type="common">Scarce chaser dragonfly</name>
    <name type="synonym">Libellula fulva</name>
    <dbReference type="NCBI Taxonomy" id="123851"/>
    <lineage>
        <taxon>Eukaryota</taxon>
        <taxon>Metazoa</taxon>
        <taxon>Ecdysozoa</taxon>
        <taxon>Arthropoda</taxon>
        <taxon>Hexapoda</taxon>
        <taxon>Insecta</taxon>
        <taxon>Pterygota</taxon>
        <taxon>Palaeoptera</taxon>
        <taxon>Odonata</taxon>
        <taxon>Epiprocta</taxon>
        <taxon>Anisoptera</taxon>
        <taxon>Libelluloidea</taxon>
        <taxon>Libellulidae</taxon>
        <taxon>Ladona</taxon>
    </lineage>
</organism>
<evidence type="ECO:0000313" key="2">
    <source>
        <dbReference type="EMBL" id="KAG8228200.1"/>
    </source>
</evidence>
<dbReference type="Proteomes" id="UP000792457">
    <property type="component" value="Unassembled WGS sequence"/>
</dbReference>
<feature type="region of interest" description="Disordered" evidence="1">
    <location>
        <begin position="389"/>
        <end position="418"/>
    </location>
</feature>
<dbReference type="GO" id="GO:0005634">
    <property type="term" value="C:nucleus"/>
    <property type="evidence" value="ECO:0007669"/>
    <property type="project" value="TreeGrafter"/>
</dbReference>
<keyword evidence="3" id="KW-1185">Reference proteome</keyword>
<comment type="caution">
    <text evidence="2">The sequence shown here is derived from an EMBL/GenBank/DDBJ whole genome shotgun (WGS) entry which is preliminary data.</text>
</comment>
<name>A0A8K0NXL2_LADFU</name>
<proteinExistence type="predicted"/>